<keyword evidence="3" id="KW-1185">Reference proteome</keyword>
<evidence type="ECO:0000256" key="1">
    <source>
        <dbReference type="SAM" id="Phobius"/>
    </source>
</evidence>
<feature type="transmembrane region" description="Helical" evidence="1">
    <location>
        <begin position="239"/>
        <end position="258"/>
    </location>
</feature>
<keyword evidence="1" id="KW-0472">Membrane</keyword>
<name>A0ABU9LAF4_9XANT</name>
<reference evidence="2 3" key="1">
    <citation type="journal article" date="2024" name="FEMS Microbiol. Lett.">
        <title>Xanthomonas protegens sp. nov., a novel rice seed-associated bacterium, provides in vivo protection against X. oryzae pv. oryzae, the bacterial leaf blight pathogen.</title>
        <authorList>
            <person name="Rana R."/>
            <person name="Sharma A."/>
            <person name="Madhavan V.N."/>
            <person name="Korpole S."/>
            <person name="Sonti R.V."/>
            <person name="Patel H.K."/>
            <person name="Patil P.B."/>
        </authorList>
    </citation>
    <scope>NUCLEOTIDE SEQUENCE [LARGE SCALE GENOMIC DNA]</scope>
    <source>
        <strain evidence="2 3">PPL118</strain>
    </source>
</reference>
<evidence type="ECO:0000313" key="2">
    <source>
        <dbReference type="EMBL" id="MEL4891204.1"/>
    </source>
</evidence>
<gene>
    <name evidence="2" type="ORF">PIQ37_07185</name>
</gene>
<protein>
    <submittedName>
        <fullName evidence="2">DUF2199 domain-containing protein</fullName>
    </submittedName>
</protein>
<dbReference type="Proteomes" id="UP001486626">
    <property type="component" value="Unassembled WGS sequence"/>
</dbReference>
<feature type="transmembrane region" description="Helical" evidence="1">
    <location>
        <begin position="214"/>
        <end position="233"/>
    </location>
</feature>
<keyword evidence="1" id="KW-0812">Transmembrane</keyword>
<dbReference type="InterPro" id="IPR018697">
    <property type="entry name" value="DUF2199"/>
</dbReference>
<comment type="caution">
    <text evidence="2">The sequence shown here is derived from an EMBL/GenBank/DDBJ whole genome shotgun (WGS) entry which is preliminary data.</text>
</comment>
<accession>A0ABU9LAF4</accession>
<dbReference type="EMBL" id="JAQJCQ010000004">
    <property type="protein sequence ID" value="MEL4891204.1"/>
    <property type="molecule type" value="Genomic_DNA"/>
</dbReference>
<dbReference type="RefSeq" id="WP_342072973.1">
    <property type="nucleotide sequence ID" value="NZ_JAQJCQ010000004.1"/>
</dbReference>
<organism evidence="2 3">
    <name type="scientific">Xanthomonas protegens</name>
    <dbReference type="NCBI Taxonomy" id="3380705"/>
    <lineage>
        <taxon>Bacteria</taxon>
        <taxon>Pseudomonadati</taxon>
        <taxon>Pseudomonadota</taxon>
        <taxon>Gammaproteobacteria</taxon>
        <taxon>Lysobacterales</taxon>
        <taxon>Lysobacteraceae</taxon>
        <taxon>Xanthomonas</taxon>
    </lineage>
</organism>
<keyword evidence="1" id="KW-1133">Transmembrane helix</keyword>
<proteinExistence type="predicted"/>
<dbReference type="Pfam" id="PF09965">
    <property type="entry name" value="DUF2199"/>
    <property type="match status" value="1"/>
</dbReference>
<sequence>MAGHDVVCTSCGEVHQGLPTDRGFGLPDEVFALSYLDAYRRVRSNADLCTLDERRFFIRGVLEIPFLYREDAFAWGLWAEVSKQDHDFYVNSFNDASVQGRVFSGTLANTIPGMNATAGLPVSIEFQDPASRPTFVFPSSADHVLAVDQRNGINEAQHHRMLELCGHFKDSRRMDVAQQASSWEVAPIGEGAERLVSRNPESAAITSWHFYKNAAGFFGFVSLFVYCGILLALGPAAGAVLFIALGMLATFLISVRSGKRLLLLRRMRMAQRR</sequence>
<evidence type="ECO:0000313" key="3">
    <source>
        <dbReference type="Proteomes" id="UP001486626"/>
    </source>
</evidence>